<proteinExistence type="inferred from homology"/>
<dbReference type="PANTHER" id="PTHR12649:SF11">
    <property type="entry name" value="PEPTIDYL-TRNA HYDROLASE 2, MITOCHONDRIAL"/>
    <property type="match status" value="1"/>
</dbReference>
<evidence type="ECO:0000256" key="3">
    <source>
        <dbReference type="ARBA" id="ARBA00038050"/>
    </source>
</evidence>
<gene>
    <name evidence="5" type="ORF">NARC_240012</name>
</gene>
<evidence type="ECO:0000313" key="5">
    <source>
        <dbReference type="EMBL" id="TVP39008.1"/>
    </source>
</evidence>
<dbReference type="EC" id="3.1.1.29" evidence="1"/>
<dbReference type="SUPFAM" id="SSF102462">
    <property type="entry name" value="Peptidyl-tRNA hydrolase II"/>
    <property type="match status" value="1"/>
</dbReference>
<protein>
    <recommendedName>
        <fullName evidence="1">peptidyl-tRNA hydrolase</fullName>
        <ecNumber evidence="1">3.1.1.29</ecNumber>
    </recommendedName>
</protein>
<comment type="caution">
    <text evidence="5">The sequence shown here is derived from an EMBL/GenBank/DDBJ whole genome shotgun (WGS) entry which is preliminary data.</text>
</comment>
<name>A0A557SQY2_9ARCH</name>
<dbReference type="GO" id="GO:0005829">
    <property type="term" value="C:cytosol"/>
    <property type="evidence" value="ECO:0007669"/>
    <property type="project" value="TreeGrafter"/>
</dbReference>
<organism evidence="5 6">
    <name type="scientific">Candidatus Nitrosocosmicus arcticus</name>
    <dbReference type="NCBI Taxonomy" id="2035267"/>
    <lineage>
        <taxon>Archaea</taxon>
        <taxon>Nitrososphaerota</taxon>
        <taxon>Nitrososphaeria</taxon>
        <taxon>Nitrososphaerales</taxon>
        <taxon>Nitrososphaeraceae</taxon>
        <taxon>Candidatus Nitrosocosmicus</taxon>
    </lineage>
</organism>
<evidence type="ECO:0000256" key="4">
    <source>
        <dbReference type="ARBA" id="ARBA00048707"/>
    </source>
</evidence>
<dbReference type="EMBL" id="VOAH01000024">
    <property type="protein sequence ID" value="TVP39008.1"/>
    <property type="molecule type" value="Genomic_DNA"/>
</dbReference>
<dbReference type="RefSeq" id="WP_261377955.1">
    <property type="nucleotide sequence ID" value="NZ_ML675597.1"/>
</dbReference>
<comment type="catalytic activity">
    <reaction evidence="4">
        <text>an N-acyl-L-alpha-aminoacyl-tRNA + H2O = an N-acyl-L-amino acid + a tRNA + H(+)</text>
        <dbReference type="Rhea" id="RHEA:54448"/>
        <dbReference type="Rhea" id="RHEA-COMP:10123"/>
        <dbReference type="Rhea" id="RHEA-COMP:13883"/>
        <dbReference type="ChEBI" id="CHEBI:15377"/>
        <dbReference type="ChEBI" id="CHEBI:15378"/>
        <dbReference type="ChEBI" id="CHEBI:59874"/>
        <dbReference type="ChEBI" id="CHEBI:78442"/>
        <dbReference type="ChEBI" id="CHEBI:138191"/>
        <dbReference type="EC" id="3.1.1.29"/>
    </reaction>
</comment>
<evidence type="ECO:0000256" key="2">
    <source>
        <dbReference type="ARBA" id="ARBA00022801"/>
    </source>
</evidence>
<dbReference type="Proteomes" id="UP000315289">
    <property type="component" value="Unassembled WGS sequence"/>
</dbReference>
<dbReference type="Pfam" id="PF01981">
    <property type="entry name" value="PTH2"/>
    <property type="match status" value="1"/>
</dbReference>
<evidence type="ECO:0000313" key="6">
    <source>
        <dbReference type="Proteomes" id="UP000315289"/>
    </source>
</evidence>
<dbReference type="AlphaFoldDB" id="A0A557SQY2"/>
<dbReference type="GO" id="GO:0004045">
    <property type="term" value="F:peptidyl-tRNA hydrolase activity"/>
    <property type="evidence" value="ECO:0007669"/>
    <property type="project" value="UniProtKB-EC"/>
</dbReference>
<dbReference type="PANTHER" id="PTHR12649">
    <property type="entry name" value="PEPTIDYL-TRNA HYDROLASE 2"/>
    <property type="match status" value="1"/>
</dbReference>
<keyword evidence="6" id="KW-1185">Reference proteome</keyword>
<reference evidence="5 6" key="1">
    <citation type="journal article" date="2019" name="Front. Microbiol.">
        <title>Ammonia Oxidation by the Arctic Terrestrial Thaumarchaeote Candidatus Nitrosocosmicus arcticus Is Stimulated by Increasing Temperatures.</title>
        <authorList>
            <person name="Alves R.J.E."/>
            <person name="Kerou M."/>
            <person name="Zappe A."/>
            <person name="Bittner R."/>
            <person name="Abby S.S."/>
            <person name="Schmidt H.A."/>
            <person name="Pfeifer K."/>
            <person name="Schleper C."/>
        </authorList>
    </citation>
    <scope>NUCLEOTIDE SEQUENCE [LARGE SCALE GENOMIC DNA]</scope>
    <source>
        <strain evidence="5 6">Kfb</strain>
    </source>
</reference>
<dbReference type="InterPro" id="IPR002833">
    <property type="entry name" value="PTH2"/>
</dbReference>
<dbReference type="Gene3D" id="3.40.1490.10">
    <property type="entry name" value="Bit1"/>
    <property type="match status" value="1"/>
</dbReference>
<accession>A0A557SQY2</accession>
<comment type="similarity">
    <text evidence="3">Belongs to the PTH2 family.</text>
</comment>
<dbReference type="InterPro" id="IPR023476">
    <property type="entry name" value="Pep_tRNA_hydro_II_dom_sf"/>
</dbReference>
<evidence type="ECO:0000256" key="1">
    <source>
        <dbReference type="ARBA" id="ARBA00013260"/>
    </source>
</evidence>
<sequence length="127" mass="14530">MNLQGNKVVMIFLVRSDIKMSKGQIAGKVADVTQYVIEECIQRKYITYTAWKKFHGSQKIVLRVNSEREFYELHSKLSELSHELSFPIKIVKGDQKIKISENMPAVLVFGPIKGNKVDHIVADLKLL</sequence>
<keyword evidence="2 5" id="KW-0378">Hydrolase</keyword>